<name>A0A7X0VF45_9BACL</name>
<accession>A0A7X0VF45</accession>
<dbReference type="Pfam" id="PF12730">
    <property type="entry name" value="ABC2_membrane_4"/>
    <property type="match status" value="1"/>
</dbReference>
<dbReference type="AlphaFoldDB" id="A0A7X0VF45"/>
<feature type="transmembrane region" description="Helical" evidence="1">
    <location>
        <begin position="62"/>
        <end position="83"/>
    </location>
</feature>
<feature type="transmembrane region" description="Helical" evidence="1">
    <location>
        <begin position="152"/>
        <end position="174"/>
    </location>
</feature>
<feature type="transmembrane region" description="Helical" evidence="1">
    <location>
        <begin position="21"/>
        <end position="42"/>
    </location>
</feature>
<keyword evidence="1" id="KW-0812">Transmembrane</keyword>
<feature type="transmembrane region" description="Helical" evidence="1">
    <location>
        <begin position="186"/>
        <end position="207"/>
    </location>
</feature>
<evidence type="ECO:0000313" key="3">
    <source>
        <dbReference type="Proteomes" id="UP000547209"/>
    </source>
</evidence>
<sequence>MANFWNLVRNENMKIYRRIATWIMMGFVVLVPVLLTVLFSIFSQGEKLNNWEMMLLESQILFQLITIFAVVKAAESVAGEFTMGTIKLLLIRPWSRSSILLSKFISVVLFALFFSVVGFAVTWLINVVVFGYVSDPAGLIPPNSPLTGSSPWAYALMSYLDQFIALVVVVTFGFMLSSAFRSSGLAIGLSIFLLLSGSIVSGLLAIADKPWVKYVLFPHLRLTSYLDGGSPVPNYPTTFAFSLGVLAVYFIIFNIVSWTVFTKRDVAG</sequence>
<keyword evidence="3" id="KW-1185">Reference proteome</keyword>
<dbReference type="RefSeq" id="WP_185143157.1">
    <property type="nucleotide sequence ID" value="NZ_JACJVP010000023.1"/>
</dbReference>
<feature type="transmembrane region" description="Helical" evidence="1">
    <location>
        <begin position="104"/>
        <end position="132"/>
    </location>
</feature>
<organism evidence="2 3">
    <name type="scientific">Cohnella nanjingensis</name>
    <dbReference type="NCBI Taxonomy" id="1387779"/>
    <lineage>
        <taxon>Bacteria</taxon>
        <taxon>Bacillati</taxon>
        <taxon>Bacillota</taxon>
        <taxon>Bacilli</taxon>
        <taxon>Bacillales</taxon>
        <taxon>Paenibacillaceae</taxon>
        <taxon>Cohnella</taxon>
    </lineage>
</organism>
<proteinExistence type="predicted"/>
<comment type="caution">
    <text evidence="2">The sequence shown here is derived from an EMBL/GenBank/DDBJ whole genome shotgun (WGS) entry which is preliminary data.</text>
</comment>
<keyword evidence="1" id="KW-0472">Membrane</keyword>
<dbReference type="Proteomes" id="UP000547209">
    <property type="component" value="Unassembled WGS sequence"/>
</dbReference>
<dbReference type="EMBL" id="JACJVP010000023">
    <property type="protein sequence ID" value="MBB6671680.1"/>
    <property type="molecule type" value="Genomic_DNA"/>
</dbReference>
<reference evidence="2 3" key="1">
    <citation type="submission" date="2020-08" db="EMBL/GenBank/DDBJ databases">
        <title>Cohnella phylogeny.</title>
        <authorList>
            <person name="Dunlap C."/>
        </authorList>
    </citation>
    <scope>NUCLEOTIDE SEQUENCE [LARGE SCALE GENOMIC DNA]</scope>
    <source>
        <strain evidence="2 3">DSM 28246</strain>
    </source>
</reference>
<dbReference type="PANTHER" id="PTHR37305:SF1">
    <property type="entry name" value="MEMBRANE PROTEIN"/>
    <property type="match status" value="1"/>
</dbReference>
<dbReference type="PANTHER" id="PTHR37305">
    <property type="entry name" value="INTEGRAL MEMBRANE PROTEIN-RELATED"/>
    <property type="match status" value="1"/>
</dbReference>
<feature type="transmembrane region" description="Helical" evidence="1">
    <location>
        <begin position="239"/>
        <end position="261"/>
    </location>
</feature>
<keyword evidence="1" id="KW-1133">Transmembrane helix</keyword>
<protein>
    <submittedName>
        <fullName evidence="2">DUF2705 family protein</fullName>
    </submittedName>
</protein>
<evidence type="ECO:0000256" key="1">
    <source>
        <dbReference type="SAM" id="Phobius"/>
    </source>
</evidence>
<evidence type="ECO:0000313" key="2">
    <source>
        <dbReference type="EMBL" id="MBB6671680.1"/>
    </source>
</evidence>
<gene>
    <name evidence="2" type="ORF">H7C19_13400</name>
</gene>